<proteinExistence type="predicted"/>
<dbReference type="Pfam" id="PF01661">
    <property type="entry name" value="Macro"/>
    <property type="match status" value="1"/>
</dbReference>
<keyword evidence="4" id="KW-1185">Reference proteome</keyword>
<dbReference type="PANTHER" id="PTHR12521">
    <property type="entry name" value="PROTEIN C6ORF130"/>
    <property type="match status" value="1"/>
</dbReference>
<dbReference type="InterPro" id="IPR002589">
    <property type="entry name" value="Macro_dom"/>
</dbReference>
<accession>A0A225SSX2</accession>
<dbReference type="InterPro" id="IPR050892">
    <property type="entry name" value="ADP-ribose_metab_enzymes"/>
</dbReference>
<evidence type="ECO:0000259" key="2">
    <source>
        <dbReference type="PROSITE" id="PS51154"/>
    </source>
</evidence>
<evidence type="ECO:0000256" key="1">
    <source>
        <dbReference type="ARBA" id="ARBA00035885"/>
    </source>
</evidence>
<evidence type="ECO:0000313" key="3">
    <source>
        <dbReference type="EMBL" id="OWY33703.1"/>
    </source>
</evidence>
<dbReference type="CDD" id="cd02901">
    <property type="entry name" value="Macro_Poa1p-like"/>
    <property type="match status" value="1"/>
</dbReference>
<organism evidence="3 4">
    <name type="scientific">Herbaspirillum aquaticum</name>
    <dbReference type="NCBI Taxonomy" id="568783"/>
    <lineage>
        <taxon>Bacteria</taxon>
        <taxon>Pseudomonadati</taxon>
        <taxon>Pseudomonadota</taxon>
        <taxon>Betaproteobacteria</taxon>
        <taxon>Burkholderiales</taxon>
        <taxon>Oxalobacteraceae</taxon>
        <taxon>Herbaspirillum</taxon>
    </lineage>
</organism>
<dbReference type="GO" id="GO:0140291">
    <property type="term" value="P:peptidyl-glutamate ADP-deribosylation"/>
    <property type="evidence" value="ECO:0007669"/>
    <property type="project" value="TreeGrafter"/>
</dbReference>
<gene>
    <name evidence="3" type="ORF">CEJ45_15135</name>
</gene>
<dbReference type="PANTHER" id="PTHR12521:SF0">
    <property type="entry name" value="ADP-RIBOSE GLYCOHYDROLASE OARD1"/>
    <property type="match status" value="1"/>
</dbReference>
<dbReference type="SMART" id="SM00506">
    <property type="entry name" value="A1pp"/>
    <property type="match status" value="1"/>
</dbReference>
<dbReference type="RefSeq" id="WP_088755911.1">
    <property type="nucleotide sequence ID" value="NZ_NJGV01000014.1"/>
</dbReference>
<comment type="caution">
    <text evidence="3">The sequence shown here is derived from an EMBL/GenBank/DDBJ whole genome shotgun (WGS) entry which is preliminary data.</text>
</comment>
<evidence type="ECO:0000313" key="4">
    <source>
        <dbReference type="Proteomes" id="UP000214747"/>
    </source>
</evidence>
<comment type="catalytic activity">
    <reaction evidence="1">
        <text>an N-(ADP-alpha-D-ribosyl)-thymidine in DNA + H2O = a thymidine in DNA + ADP-D-ribose</text>
        <dbReference type="Rhea" id="RHEA:71655"/>
        <dbReference type="Rhea" id="RHEA-COMP:13556"/>
        <dbReference type="Rhea" id="RHEA-COMP:18051"/>
        <dbReference type="ChEBI" id="CHEBI:15377"/>
        <dbReference type="ChEBI" id="CHEBI:57967"/>
        <dbReference type="ChEBI" id="CHEBI:137386"/>
        <dbReference type="ChEBI" id="CHEBI:191199"/>
    </reaction>
    <physiologicalReaction direction="left-to-right" evidence="1">
        <dbReference type="Rhea" id="RHEA:71656"/>
    </physiologicalReaction>
</comment>
<protein>
    <submittedName>
        <fullName evidence="3">Appr-1-p processing protein</fullName>
    </submittedName>
</protein>
<dbReference type="AlphaFoldDB" id="A0A225SSX2"/>
<dbReference type="PROSITE" id="PS51154">
    <property type="entry name" value="MACRO"/>
    <property type="match status" value="1"/>
</dbReference>
<dbReference type="Proteomes" id="UP000214747">
    <property type="component" value="Unassembled WGS sequence"/>
</dbReference>
<dbReference type="EMBL" id="NJGV01000014">
    <property type="protein sequence ID" value="OWY33703.1"/>
    <property type="molecule type" value="Genomic_DNA"/>
</dbReference>
<dbReference type="InterPro" id="IPR043472">
    <property type="entry name" value="Macro_dom-like"/>
</dbReference>
<feature type="domain" description="Macro" evidence="2">
    <location>
        <begin position="1"/>
        <end position="152"/>
    </location>
</feature>
<name>A0A225SSX2_9BURK</name>
<sequence>MIEITTGNLLTADAEALVNTVNTEGVMGKGIALQFKQAFPNMFKAYEAACRAGEVQLGRVHIYDLGGLVGGPRWIVNFPTKAHWKSRSKLADVKSGLQDLVYQVQKLGIHSIAVPPLGCGYGGLSWDDVRPLIEEAFNDVPEVAVKLYPPNGAPEPKSMPNHTETPPMTDGRAALIVMMERYLEGLMDPFVSLLEVHKLMYFLQEAGEPLRLKYEAKTYGPYAQNLRQVLIRLDGHYISGYGDGQDNPTKPLELIDDAVEKASQWIENSTQTLDRISRVSDLISGFEDPYGLELLSSMHWVMCADPLARDSVEEAIAAVHKWNARKKSTLKRDHLHKAWARLKDLRWDTESKSAIH</sequence>
<dbReference type="Gene3D" id="3.40.220.10">
    <property type="entry name" value="Leucine Aminopeptidase, subunit E, domain 1"/>
    <property type="match status" value="1"/>
</dbReference>
<reference evidence="3 4" key="1">
    <citation type="journal article" date="2010" name="Int. J. Syst. Evol. Microbiol.">
        <title>Reclassification of Herbaspirillum putei as a later heterotypic synonym of Herbaspirillum huttiense, with the description of H. huttiense subsp. huttiense subsp. nov. and H. huttiense subsp. putei subsp. nov., comb. nov., and description of Herbaspirillum aquaticum sp. nov.</title>
        <authorList>
            <person name="Dobritsa A.P."/>
            <person name="Reddy M.C."/>
            <person name="Samadpour M."/>
        </authorList>
    </citation>
    <scope>NUCLEOTIDE SEQUENCE [LARGE SCALE GENOMIC DNA]</scope>
    <source>
        <strain evidence="3 4">IEH 4430</strain>
    </source>
</reference>
<dbReference type="SUPFAM" id="SSF52949">
    <property type="entry name" value="Macro domain-like"/>
    <property type="match status" value="1"/>
</dbReference>